<keyword evidence="9" id="KW-1185">Reference proteome</keyword>
<comment type="caution">
    <text evidence="8">The sequence shown here is derived from an EMBL/GenBank/DDBJ whole genome shotgun (WGS) entry which is preliminary data.</text>
</comment>
<name>A0A9P4VW67_9PEZI</name>
<keyword evidence="7" id="KW-0732">Signal</keyword>
<dbReference type="PANTHER" id="PTHR15549">
    <property type="entry name" value="PAIRED IMMUNOGLOBULIN-LIKE TYPE 2 RECEPTOR"/>
    <property type="match status" value="1"/>
</dbReference>
<evidence type="ECO:0000256" key="2">
    <source>
        <dbReference type="ARBA" id="ARBA00022692"/>
    </source>
</evidence>
<feature type="region of interest" description="Disordered" evidence="5">
    <location>
        <begin position="191"/>
        <end position="222"/>
    </location>
</feature>
<dbReference type="InterPro" id="IPR051694">
    <property type="entry name" value="Immunoregulatory_rcpt-like"/>
</dbReference>
<dbReference type="PANTHER" id="PTHR15549:SF26">
    <property type="entry name" value="AXIAL BUDDING PATTERN PROTEIN 2-RELATED"/>
    <property type="match status" value="1"/>
</dbReference>
<evidence type="ECO:0000256" key="4">
    <source>
        <dbReference type="ARBA" id="ARBA00023136"/>
    </source>
</evidence>
<dbReference type="OrthoDB" id="5419608at2759"/>
<evidence type="ECO:0000256" key="7">
    <source>
        <dbReference type="SAM" id="SignalP"/>
    </source>
</evidence>
<keyword evidence="2 6" id="KW-0812">Transmembrane</keyword>
<feature type="compositionally biased region" description="Low complexity" evidence="5">
    <location>
        <begin position="129"/>
        <end position="150"/>
    </location>
</feature>
<dbReference type="GO" id="GO:0071944">
    <property type="term" value="C:cell periphery"/>
    <property type="evidence" value="ECO:0007669"/>
    <property type="project" value="UniProtKB-ARBA"/>
</dbReference>
<evidence type="ECO:0000256" key="5">
    <source>
        <dbReference type="SAM" id="MobiDB-lite"/>
    </source>
</evidence>
<gene>
    <name evidence="8" type="ORF">M501DRAFT_129046</name>
</gene>
<dbReference type="AlphaFoldDB" id="A0A9P4VW67"/>
<accession>A0A9P4VW67</accession>
<comment type="subcellular location">
    <subcellularLocation>
        <location evidence="1">Membrane</location>
        <topology evidence="1">Single-pass membrane protein</topology>
    </subcellularLocation>
</comment>
<feature type="chain" id="PRO_5040158454" description="Mid2 domain-containing protein" evidence="7">
    <location>
        <begin position="19"/>
        <end position="308"/>
    </location>
</feature>
<keyword evidence="3 6" id="KW-1133">Transmembrane helix</keyword>
<sequence length="308" mass="33017">MLARTLVVLGLTAGIAVAQDEKRELEKRQSAGFDSVSAASVLLTALPPSMISLAVTNTLALYSELQSQFASGATPTWFQNLPSDIQTFLVPSGIPIFDVPTTDVTSSIPAFTPLTNSRIITPPVTSFVTQTSSDTESTTSEESSTSTPAPTDDPDSGLSTGAKTGIGVGVALGVSAVLAIITFVFFSQRQKKKRKTNNAPPAPPQNFGNAPHMSNQGIANNYVGPQELDAGVEKPYPTAQNWQNTSQMYGNQAPHQYSNNQQAVWPVGGGSQQQFQPHQTQQYPQEMYADPRPQQPQMQQSQASYPQQ</sequence>
<feature type="region of interest" description="Disordered" evidence="5">
    <location>
        <begin position="125"/>
        <end position="160"/>
    </location>
</feature>
<keyword evidence="4 6" id="KW-0472">Membrane</keyword>
<evidence type="ECO:0000256" key="3">
    <source>
        <dbReference type="ARBA" id="ARBA00022989"/>
    </source>
</evidence>
<evidence type="ECO:0000313" key="9">
    <source>
        <dbReference type="Proteomes" id="UP000799429"/>
    </source>
</evidence>
<evidence type="ECO:0008006" key="10">
    <source>
        <dbReference type="Google" id="ProtNLM"/>
    </source>
</evidence>
<feature type="signal peptide" evidence="7">
    <location>
        <begin position="1"/>
        <end position="18"/>
    </location>
</feature>
<evidence type="ECO:0000256" key="6">
    <source>
        <dbReference type="SAM" id="Phobius"/>
    </source>
</evidence>
<protein>
    <recommendedName>
        <fullName evidence="10">Mid2 domain-containing protein</fullName>
    </recommendedName>
</protein>
<evidence type="ECO:0000256" key="1">
    <source>
        <dbReference type="ARBA" id="ARBA00004167"/>
    </source>
</evidence>
<dbReference type="Proteomes" id="UP000799429">
    <property type="component" value="Unassembled WGS sequence"/>
</dbReference>
<feature type="compositionally biased region" description="Polar residues" evidence="5">
    <location>
        <begin position="206"/>
        <end position="219"/>
    </location>
</feature>
<organism evidence="8 9">
    <name type="scientific">Patellaria atrata CBS 101060</name>
    <dbReference type="NCBI Taxonomy" id="1346257"/>
    <lineage>
        <taxon>Eukaryota</taxon>
        <taxon>Fungi</taxon>
        <taxon>Dikarya</taxon>
        <taxon>Ascomycota</taxon>
        <taxon>Pezizomycotina</taxon>
        <taxon>Dothideomycetes</taxon>
        <taxon>Dothideomycetes incertae sedis</taxon>
        <taxon>Patellariales</taxon>
        <taxon>Patellariaceae</taxon>
        <taxon>Patellaria</taxon>
    </lineage>
</organism>
<dbReference type="GO" id="GO:0016020">
    <property type="term" value="C:membrane"/>
    <property type="evidence" value="ECO:0007669"/>
    <property type="project" value="UniProtKB-SubCell"/>
</dbReference>
<evidence type="ECO:0000313" key="8">
    <source>
        <dbReference type="EMBL" id="KAF2843777.1"/>
    </source>
</evidence>
<feature type="region of interest" description="Disordered" evidence="5">
    <location>
        <begin position="261"/>
        <end position="308"/>
    </location>
</feature>
<feature type="transmembrane region" description="Helical" evidence="6">
    <location>
        <begin position="166"/>
        <end position="186"/>
    </location>
</feature>
<feature type="compositionally biased region" description="Low complexity" evidence="5">
    <location>
        <begin position="272"/>
        <end position="308"/>
    </location>
</feature>
<reference evidence="8" key="1">
    <citation type="journal article" date="2020" name="Stud. Mycol.">
        <title>101 Dothideomycetes genomes: a test case for predicting lifestyles and emergence of pathogens.</title>
        <authorList>
            <person name="Haridas S."/>
            <person name="Albert R."/>
            <person name="Binder M."/>
            <person name="Bloem J."/>
            <person name="Labutti K."/>
            <person name="Salamov A."/>
            <person name="Andreopoulos B."/>
            <person name="Baker S."/>
            <person name="Barry K."/>
            <person name="Bills G."/>
            <person name="Bluhm B."/>
            <person name="Cannon C."/>
            <person name="Castanera R."/>
            <person name="Culley D."/>
            <person name="Daum C."/>
            <person name="Ezra D."/>
            <person name="Gonzalez J."/>
            <person name="Henrissat B."/>
            <person name="Kuo A."/>
            <person name="Liang C."/>
            <person name="Lipzen A."/>
            <person name="Lutzoni F."/>
            <person name="Magnuson J."/>
            <person name="Mondo S."/>
            <person name="Nolan M."/>
            <person name="Ohm R."/>
            <person name="Pangilinan J."/>
            <person name="Park H.-J."/>
            <person name="Ramirez L."/>
            <person name="Alfaro M."/>
            <person name="Sun H."/>
            <person name="Tritt A."/>
            <person name="Yoshinaga Y."/>
            <person name="Zwiers L.-H."/>
            <person name="Turgeon B."/>
            <person name="Goodwin S."/>
            <person name="Spatafora J."/>
            <person name="Crous P."/>
            <person name="Grigoriev I."/>
        </authorList>
    </citation>
    <scope>NUCLEOTIDE SEQUENCE</scope>
    <source>
        <strain evidence="8">CBS 101060</strain>
    </source>
</reference>
<proteinExistence type="predicted"/>
<dbReference type="EMBL" id="MU006089">
    <property type="protein sequence ID" value="KAF2843777.1"/>
    <property type="molecule type" value="Genomic_DNA"/>
</dbReference>